<dbReference type="Proteomes" id="UP001595547">
    <property type="component" value="Unassembled WGS sequence"/>
</dbReference>
<proteinExistence type="predicted"/>
<dbReference type="Pfam" id="PF11412">
    <property type="entry name" value="DsbD_N"/>
    <property type="match status" value="1"/>
</dbReference>
<accession>A0ABV7J4H6</accession>
<evidence type="ECO:0000259" key="2">
    <source>
        <dbReference type="Pfam" id="PF11412"/>
    </source>
</evidence>
<keyword evidence="4" id="KW-1185">Reference proteome</keyword>
<organism evidence="3 4">
    <name type="scientific">Cypionkella sinensis</name>
    <dbReference type="NCBI Taxonomy" id="1756043"/>
    <lineage>
        <taxon>Bacteria</taxon>
        <taxon>Pseudomonadati</taxon>
        <taxon>Pseudomonadota</taxon>
        <taxon>Alphaproteobacteria</taxon>
        <taxon>Rhodobacterales</taxon>
        <taxon>Paracoccaceae</taxon>
        <taxon>Cypionkella</taxon>
    </lineage>
</organism>
<sequence>MLKTLTTAVFLASAGLCAASMGHATTQDDVLVADLLPGWQMPNGHHMAGLRLQLAPQWKTYWRSPGEAGIPPLFNWTGSVNVKSVKVYWPSPVVFHTNGMQTIGYHDGVVLPIEVVPRDPSKPVELRAGVDLGVCNQICMPAAVQLSAVLDKGGPDAAIKAALNAQPVGGKMAGLRAISCEVAPIADGLRLTAVLDLPQRGAETVVFETADPSVWVGEAESARSGGRLTASAELVASSGAPFALDRSGVVVTVLGAGGSVEIAGCPAP</sequence>
<feature type="chain" id="PRO_5046594916" evidence="1">
    <location>
        <begin position="19"/>
        <end position="268"/>
    </location>
</feature>
<gene>
    <name evidence="3" type="ORF">ACFOGH_12240</name>
</gene>
<evidence type="ECO:0000256" key="1">
    <source>
        <dbReference type="SAM" id="SignalP"/>
    </source>
</evidence>
<evidence type="ECO:0000313" key="3">
    <source>
        <dbReference type="EMBL" id="MFC3181764.1"/>
    </source>
</evidence>
<feature type="domain" description="Thiol:disulfide interchange protein DsbD N-terminal" evidence="2">
    <location>
        <begin position="35"/>
        <end position="149"/>
    </location>
</feature>
<dbReference type="RefSeq" id="WP_380073353.1">
    <property type="nucleotide sequence ID" value="NZ_JBHRTO010000001.1"/>
</dbReference>
<protein>
    <submittedName>
        <fullName evidence="3">Protein-disulfide reductase DsbD domain-containing protein</fullName>
    </submittedName>
</protein>
<name>A0ABV7J4H6_9RHOB</name>
<dbReference type="InterPro" id="IPR028250">
    <property type="entry name" value="DsbDN"/>
</dbReference>
<dbReference type="EMBL" id="JBHRTO010000001">
    <property type="protein sequence ID" value="MFC3181764.1"/>
    <property type="molecule type" value="Genomic_DNA"/>
</dbReference>
<keyword evidence="1" id="KW-0732">Signal</keyword>
<evidence type="ECO:0000313" key="4">
    <source>
        <dbReference type="Proteomes" id="UP001595547"/>
    </source>
</evidence>
<comment type="caution">
    <text evidence="3">The sequence shown here is derived from an EMBL/GenBank/DDBJ whole genome shotgun (WGS) entry which is preliminary data.</text>
</comment>
<feature type="signal peptide" evidence="1">
    <location>
        <begin position="1"/>
        <end position="18"/>
    </location>
</feature>
<reference evidence="4" key="1">
    <citation type="journal article" date="2019" name="Int. J. Syst. Evol. Microbiol.">
        <title>The Global Catalogue of Microorganisms (GCM) 10K type strain sequencing project: providing services to taxonomists for standard genome sequencing and annotation.</title>
        <authorList>
            <consortium name="The Broad Institute Genomics Platform"/>
            <consortium name="The Broad Institute Genome Sequencing Center for Infectious Disease"/>
            <person name="Wu L."/>
            <person name="Ma J."/>
        </authorList>
    </citation>
    <scope>NUCLEOTIDE SEQUENCE [LARGE SCALE GENOMIC DNA]</scope>
    <source>
        <strain evidence="4">KCTC 52039</strain>
    </source>
</reference>